<gene>
    <name evidence="1" type="ORF">A3D78_06720</name>
</gene>
<dbReference type="EMBL" id="MFJM01000007">
    <property type="protein sequence ID" value="OGG19032.1"/>
    <property type="molecule type" value="Genomic_DNA"/>
</dbReference>
<organism evidence="1 2">
    <name type="scientific">Candidatus Gottesmanbacteria bacterium RIFCSPHIGHO2_02_FULL_39_14</name>
    <dbReference type="NCBI Taxonomy" id="1798383"/>
    <lineage>
        <taxon>Bacteria</taxon>
        <taxon>Candidatus Gottesmaniibacteriota</taxon>
    </lineage>
</organism>
<sequence length="343" mass="40181">MFNAEYAEVYGVPFNFFINAEGSTKVPFPKELHRVKSLPEREQLELKFPRLEGYKYDFKEEKITANFSSDLKTVIENIPTKVDVAGILGDAQLHTLDSLKKIRTQEIIYRLSSRLIEKYFQEKYWLFPQLKDIVDEYIRTRAIFKDNMFPGLLLIAEFRDDAITKIYQSIVANQPEKRILPILTPYDYIGSTKYVDFLTTKNVRLTVKSHINYVVADTEEWEQGVAKKLEEMDEVICYVKNQGLNFLIPYEHQGLSHFYTPDFIVKLSKNKNEYINLGIEVTGKKDDKKAVKVYTAKKLWIPAVNNWGELGHWDFIEIQDIHQTQNLIRYGLEHGFDRVDTQV</sequence>
<evidence type="ECO:0000313" key="1">
    <source>
        <dbReference type="EMBL" id="OGG19032.1"/>
    </source>
</evidence>
<protein>
    <submittedName>
        <fullName evidence="1">Uncharacterized protein</fullName>
    </submittedName>
</protein>
<comment type="caution">
    <text evidence="1">The sequence shown here is derived from an EMBL/GenBank/DDBJ whole genome shotgun (WGS) entry which is preliminary data.</text>
</comment>
<dbReference type="Proteomes" id="UP000176253">
    <property type="component" value="Unassembled WGS sequence"/>
</dbReference>
<evidence type="ECO:0000313" key="2">
    <source>
        <dbReference type="Proteomes" id="UP000176253"/>
    </source>
</evidence>
<proteinExistence type="predicted"/>
<name>A0A1F6A3J1_9BACT</name>
<accession>A0A1F6A3J1</accession>
<reference evidence="1 2" key="1">
    <citation type="journal article" date="2016" name="Nat. Commun.">
        <title>Thousands of microbial genomes shed light on interconnected biogeochemical processes in an aquifer system.</title>
        <authorList>
            <person name="Anantharaman K."/>
            <person name="Brown C.T."/>
            <person name="Hug L.A."/>
            <person name="Sharon I."/>
            <person name="Castelle C.J."/>
            <person name="Probst A.J."/>
            <person name="Thomas B.C."/>
            <person name="Singh A."/>
            <person name="Wilkins M.J."/>
            <person name="Karaoz U."/>
            <person name="Brodie E.L."/>
            <person name="Williams K.H."/>
            <person name="Hubbard S.S."/>
            <person name="Banfield J.F."/>
        </authorList>
    </citation>
    <scope>NUCLEOTIDE SEQUENCE [LARGE SCALE GENOMIC DNA]</scope>
</reference>
<dbReference type="AlphaFoldDB" id="A0A1F6A3J1"/>